<name>A0A016S6Q2_9BILA</name>
<feature type="compositionally biased region" description="Polar residues" evidence="1">
    <location>
        <begin position="62"/>
        <end position="88"/>
    </location>
</feature>
<dbReference type="AlphaFoldDB" id="A0A016S6Q2"/>
<gene>
    <name evidence="2" type="primary">Acey_s0286.g1373</name>
    <name evidence="2" type="ORF">Y032_0286g1373</name>
</gene>
<accession>A0A016S6Q2</accession>
<dbReference type="Proteomes" id="UP000024635">
    <property type="component" value="Unassembled WGS sequence"/>
</dbReference>
<dbReference type="OrthoDB" id="10432904at2759"/>
<evidence type="ECO:0000313" key="3">
    <source>
        <dbReference type="Proteomes" id="UP000024635"/>
    </source>
</evidence>
<sequence length="364" mass="40617">MSSGALPPRNFSSIARRVLIRQQTRSGPETGNPSTPHCDTADTILFKQESEDSKAHLEQAPNPVQQGVGTCSFTRNNPNRRTSPEQTISSIPQSSGCSSSLEVGNDVKPTSQQVKTSSMPECTSSFFTPQGGINRKKFSTAVDPSLPVDVVDGVYTQYNLCRCDLCKRIYSLTEERLTAPLEGPYEPSTPYTVRGRPALGARARLLVKNVRMFFEELRRQMEFSCRGTILNCPRTMASLACGVSRRTITYTACPKSIAKRGQNGGKQCPPRQKSAMKLYGKKWGVTVRNFIKYEMKLNKETKIDELHTKICSTFADFPNMTPKTFAFFTRALGFHYMMVGNKRCIVYRPPVEDSEVDEAKSEDV</sequence>
<feature type="compositionally biased region" description="Polar residues" evidence="1">
    <location>
        <begin position="21"/>
        <end position="37"/>
    </location>
</feature>
<feature type="region of interest" description="Disordered" evidence="1">
    <location>
        <begin position="1"/>
        <end position="106"/>
    </location>
</feature>
<comment type="caution">
    <text evidence="2">The sequence shown here is derived from an EMBL/GenBank/DDBJ whole genome shotgun (WGS) entry which is preliminary data.</text>
</comment>
<evidence type="ECO:0000313" key="2">
    <source>
        <dbReference type="EMBL" id="EYB86007.1"/>
    </source>
</evidence>
<feature type="compositionally biased region" description="Low complexity" evidence="1">
    <location>
        <begin position="89"/>
        <end position="100"/>
    </location>
</feature>
<protein>
    <submittedName>
        <fullName evidence="2">Uncharacterized protein</fullName>
    </submittedName>
</protein>
<keyword evidence="3" id="KW-1185">Reference proteome</keyword>
<dbReference type="EMBL" id="JARK01001622">
    <property type="protein sequence ID" value="EYB86007.1"/>
    <property type="molecule type" value="Genomic_DNA"/>
</dbReference>
<proteinExistence type="predicted"/>
<reference evidence="3" key="1">
    <citation type="journal article" date="2015" name="Nat. Genet.">
        <title>The genome and transcriptome of the zoonotic hookworm Ancylostoma ceylanicum identify infection-specific gene families.</title>
        <authorList>
            <person name="Schwarz E.M."/>
            <person name="Hu Y."/>
            <person name="Antoshechkin I."/>
            <person name="Miller M.M."/>
            <person name="Sternberg P.W."/>
            <person name="Aroian R.V."/>
        </authorList>
    </citation>
    <scope>NUCLEOTIDE SEQUENCE</scope>
    <source>
        <strain evidence="3">HY135</strain>
    </source>
</reference>
<feature type="compositionally biased region" description="Basic and acidic residues" evidence="1">
    <location>
        <begin position="48"/>
        <end position="57"/>
    </location>
</feature>
<organism evidence="2 3">
    <name type="scientific">Ancylostoma ceylanicum</name>
    <dbReference type="NCBI Taxonomy" id="53326"/>
    <lineage>
        <taxon>Eukaryota</taxon>
        <taxon>Metazoa</taxon>
        <taxon>Ecdysozoa</taxon>
        <taxon>Nematoda</taxon>
        <taxon>Chromadorea</taxon>
        <taxon>Rhabditida</taxon>
        <taxon>Rhabditina</taxon>
        <taxon>Rhabditomorpha</taxon>
        <taxon>Strongyloidea</taxon>
        <taxon>Ancylostomatidae</taxon>
        <taxon>Ancylostomatinae</taxon>
        <taxon>Ancylostoma</taxon>
    </lineage>
</organism>
<evidence type="ECO:0000256" key="1">
    <source>
        <dbReference type="SAM" id="MobiDB-lite"/>
    </source>
</evidence>